<evidence type="ECO:0000256" key="10">
    <source>
        <dbReference type="ARBA" id="ARBA00050907"/>
    </source>
</evidence>
<evidence type="ECO:0000256" key="16">
    <source>
        <dbReference type="SAM" id="Phobius"/>
    </source>
</evidence>
<feature type="repeat" description="Solcar" evidence="14">
    <location>
        <begin position="103"/>
        <end position="190"/>
    </location>
</feature>
<evidence type="ECO:0000256" key="7">
    <source>
        <dbReference type="ARBA" id="ARBA00022989"/>
    </source>
</evidence>
<name>A0A6F9DSS8_9ASCI</name>
<gene>
    <name evidence="17" type="primary">Slc25a32</name>
</gene>
<dbReference type="InterPro" id="IPR018108">
    <property type="entry name" value="MCP_transmembrane"/>
</dbReference>
<evidence type="ECO:0000313" key="17">
    <source>
        <dbReference type="EMBL" id="CAB3266179.1"/>
    </source>
</evidence>
<keyword evidence="9 14" id="KW-0472">Membrane</keyword>
<keyword evidence="3 15" id="KW-0813">Transport</keyword>
<comment type="catalytic activity">
    <reaction evidence="10">
        <text>FAD(in) = FAD(out)</text>
        <dbReference type="Rhea" id="RHEA:76535"/>
        <dbReference type="ChEBI" id="CHEBI:57692"/>
    </reaction>
</comment>
<evidence type="ECO:0000256" key="5">
    <source>
        <dbReference type="ARBA" id="ARBA00022737"/>
    </source>
</evidence>
<evidence type="ECO:0000256" key="8">
    <source>
        <dbReference type="ARBA" id="ARBA00023128"/>
    </source>
</evidence>
<dbReference type="InterPro" id="IPR044712">
    <property type="entry name" value="SLC25A32-like"/>
</dbReference>
<proteinExistence type="evidence at transcript level"/>
<dbReference type="InterPro" id="IPR002067">
    <property type="entry name" value="MCP"/>
</dbReference>
<comment type="subcellular location">
    <subcellularLocation>
        <location evidence="1">Mitochondrion inner membrane</location>
        <topology evidence="1">Multi-pass membrane protein</topology>
    </subcellularLocation>
</comment>
<evidence type="ECO:0000256" key="2">
    <source>
        <dbReference type="ARBA" id="ARBA00006375"/>
    </source>
</evidence>
<feature type="transmembrane region" description="Helical" evidence="16">
    <location>
        <begin position="64"/>
        <end position="86"/>
    </location>
</feature>
<dbReference type="SUPFAM" id="SSF103506">
    <property type="entry name" value="Mitochondrial carrier"/>
    <property type="match status" value="1"/>
</dbReference>
<evidence type="ECO:0000256" key="1">
    <source>
        <dbReference type="ARBA" id="ARBA00004448"/>
    </source>
</evidence>
<reference evidence="17" key="1">
    <citation type="submission" date="2020-04" db="EMBL/GenBank/DDBJ databases">
        <authorList>
            <person name="Neveu A P."/>
        </authorList>
    </citation>
    <scope>NUCLEOTIDE SEQUENCE</scope>
    <source>
        <tissue evidence="17">Whole embryo</tissue>
    </source>
</reference>
<feature type="repeat" description="Solcar" evidence="14">
    <location>
        <begin position="4"/>
        <end position="93"/>
    </location>
</feature>
<evidence type="ECO:0000256" key="14">
    <source>
        <dbReference type="PROSITE-ProRule" id="PRU00282"/>
    </source>
</evidence>
<protein>
    <recommendedName>
        <fullName evidence="12">Solute carrier family 25 member 32</fullName>
    </recommendedName>
    <alternativeName>
        <fullName evidence="13">Mitochondrial FAD transporter</fullName>
    </alternativeName>
</protein>
<evidence type="ECO:0000256" key="6">
    <source>
        <dbReference type="ARBA" id="ARBA00022792"/>
    </source>
</evidence>
<dbReference type="EMBL" id="LR790317">
    <property type="protein sequence ID" value="CAB3266179.1"/>
    <property type="molecule type" value="mRNA"/>
</dbReference>
<dbReference type="PRINTS" id="PR00926">
    <property type="entry name" value="MITOCARRIER"/>
</dbReference>
<evidence type="ECO:0000256" key="11">
    <source>
        <dbReference type="ARBA" id="ARBA00058619"/>
    </source>
</evidence>
<dbReference type="PANTHER" id="PTHR45683">
    <property type="entry name" value="MITOCHONDRIAL NICOTINAMIDE ADENINE DINUCLEOTIDE TRANSPORTER 1-RELATED-RELATED"/>
    <property type="match status" value="1"/>
</dbReference>
<accession>A0A6F9DSS8</accession>
<comment type="function">
    <text evidence="11">Facilitates flavin adenine dinucleotide (FAD) translocation across the mitochondrial inner membrane into the mitochondrial matrix where it acts as a redox cofactor to assist flavoenzyme activities in fundamental metabolic processes including fatty acid beta-oxidation, amino acid and choline metabolism as well as mitochondrial electron transportation. In particular, provides FAD to DLD dehydrogenase of the glycine cleavage system, part of mitochondrial one-carbon metabolic pathway involved in neural tube closure in early embryogenesis.</text>
</comment>
<keyword evidence="7 16" id="KW-1133">Transmembrane helix</keyword>
<dbReference type="PROSITE" id="PS50920">
    <property type="entry name" value="SOLCAR"/>
    <property type="match status" value="3"/>
</dbReference>
<evidence type="ECO:0000256" key="9">
    <source>
        <dbReference type="ARBA" id="ARBA00023136"/>
    </source>
</evidence>
<organism evidence="17">
    <name type="scientific">Phallusia mammillata</name>
    <dbReference type="NCBI Taxonomy" id="59560"/>
    <lineage>
        <taxon>Eukaryota</taxon>
        <taxon>Metazoa</taxon>
        <taxon>Chordata</taxon>
        <taxon>Tunicata</taxon>
        <taxon>Ascidiacea</taxon>
        <taxon>Phlebobranchia</taxon>
        <taxon>Ascidiidae</taxon>
        <taxon>Phallusia</taxon>
    </lineage>
</organism>
<dbReference type="FunFam" id="1.50.40.10:FF:000025">
    <property type="entry name" value="mitochondrial folate transporter/carrier"/>
    <property type="match status" value="1"/>
</dbReference>
<dbReference type="InterPro" id="IPR023395">
    <property type="entry name" value="MCP_dom_sf"/>
</dbReference>
<dbReference type="GO" id="GO:0005743">
    <property type="term" value="C:mitochondrial inner membrane"/>
    <property type="evidence" value="ECO:0007669"/>
    <property type="project" value="UniProtKB-SubCell"/>
</dbReference>
<sequence>MNSTFNYKHFVAGVAGGVTATSILHPLDLIKIRFSVSDGLSSRPQYNSMWDLTKSVWKKQGFRGLYAGVTPNIIGAGMSWGLYFFLYQTIKNQLNRGDASKPLTAFQYLACGIVSGSITLLITNPVWIAKTRLCLQYESQTKIYRGTFHTISSLYKQNGIRGLYKGLVPGLLGTSHGAVQFFVYERLKIWNANRRNVDVGAKMRTADIIAMSAISKITAATSTYPYQVIRARLQEQHRAYKGIWDVIISTWRNEGWKGFYKGLGANLLRVTPACCITFFTYELLMENLPEISTAKT</sequence>
<dbReference type="AlphaFoldDB" id="A0A6F9DSS8"/>
<evidence type="ECO:0000256" key="13">
    <source>
        <dbReference type="ARBA" id="ARBA00079992"/>
    </source>
</evidence>
<comment type="similarity">
    <text evidence="2 15">Belongs to the mitochondrial carrier (TC 2.A.29) family.</text>
</comment>
<keyword evidence="6" id="KW-0999">Mitochondrion inner membrane</keyword>
<keyword evidence="5" id="KW-0677">Repeat</keyword>
<keyword evidence="8" id="KW-0496">Mitochondrion</keyword>
<evidence type="ECO:0000256" key="12">
    <source>
        <dbReference type="ARBA" id="ARBA00070508"/>
    </source>
</evidence>
<dbReference type="GO" id="GO:0015711">
    <property type="term" value="P:organic anion transport"/>
    <property type="evidence" value="ECO:0007669"/>
    <property type="project" value="UniProtKB-ARBA"/>
</dbReference>
<dbReference type="Pfam" id="PF00153">
    <property type="entry name" value="Mito_carr"/>
    <property type="match status" value="3"/>
</dbReference>
<feature type="repeat" description="Solcar" evidence="14">
    <location>
        <begin position="203"/>
        <end position="287"/>
    </location>
</feature>
<evidence type="ECO:0000256" key="3">
    <source>
        <dbReference type="ARBA" id="ARBA00022448"/>
    </source>
</evidence>
<keyword evidence="4 14" id="KW-0812">Transmembrane</keyword>
<feature type="transmembrane region" description="Helical" evidence="16">
    <location>
        <begin position="106"/>
        <end position="129"/>
    </location>
</feature>
<dbReference type="Gene3D" id="1.50.40.10">
    <property type="entry name" value="Mitochondrial carrier domain"/>
    <property type="match status" value="2"/>
</dbReference>
<dbReference type="GO" id="GO:0015215">
    <property type="term" value="F:nucleotide transmembrane transporter activity"/>
    <property type="evidence" value="ECO:0007669"/>
    <property type="project" value="UniProtKB-ARBA"/>
</dbReference>
<evidence type="ECO:0000256" key="15">
    <source>
        <dbReference type="RuleBase" id="RU000488"/>
    </source>
</evidence>
<evidence type="ECO:0000256" key="4">
    <source>
        <dbReference type="ARBA" id="ARBA00022692"/>
    </source>
</evidence>